<name>A0ABR2MU66_9ASPA</name>
<evidence type="ECO:0000256" key="2">
    <source>
        <dbReference type="ARBA" id="ARBA00023015"/>
    </source>
</evidence>
<protein>
    <submittedName>
        <fullName evidence="5">Uncharacterized protein</fullName>
    </submittedName>
</protein>
<organism evidence="5 6">
    <name type="scientific">Platanthera guangdongensis</name>
    <dbReference type="NCBI Taxonomy" id="2320717"/>
    <lineage>
        <taxon>Eukaryota</taxon>
        <taxon>Viridiplantae</taxon>
        <taxon>Streptophyta</taxon>
        <taxon>Embryophyta</taxon>
        <taxon>Tracheophyta</taxon>
        <taxon>Spermatophyta</taxon>
        <taxon>Magnoliopsida</taxon>
        <taxon>Liliopsida</taxon>
        <taxon>Asparagales</taxon>
        <taxon>Orchidaceae</taxon>
        <taxon>Orchidoideae</taxon>
        <taxon>Orchideae</taxon>
        <taxon>Orchidinae</taxon>
        <taxon>Platanthera</taxon>
    </lineage>
</organism>
<keyword evidence="3" id="KW-0804">Transcription</keyword>
<dbReference type="Proteomes" id="UP001412067">
    <property type="component" value="Unassembled WGS sequence"/>
</dbReference>
<dbReference type="PANTHER" id="PTHR33388:SF2">
    <property type="entry name" value="PROTEIN SPOROCYTELESS"/>
    <property type="match status" value="1"/>
</dbReference>
<evidence type="ECO:0000256" key="3">
    <source>
        <dbReference type="ARBA" id="ARBA00023163"/>
    </source>
</evidence>
<keyword evidence="2" id="KW-0805">Transcription regulation</keyword>
<dbReference type="EMBL" id="JBBWWR010000004">
    <property type="protein sequence ID" value="KAK8967723.1"/>
    <property type="molecule type" value="Genomic_DNA"/>
</dbReference>
<gene>
    <name evidence="5" type="ORF">KSP40_PGU013648</name>
</gene>
<proteinExistence type="predicted"/>
<feature type="region of interest" description="Disordered" evidence="4">
    <location>
        <begin position="1"/>
        <end position="45"/>
    </location>
</feature>
<evidence type="ECO:0000256" key="4">
    <source>
        <dbReference type="SAM" id="MobiDB-lite"/>
    </source>
</evidence>
<reference evidence="5 6" key="1">
    <citation type="journal article" date="2022" name="Nat. Plants">
        <title>Genomes of leafy and leafless Platanthera orchids illuminate the evolution of mycoheterotrophy.</title>
        <authorList>
            <person name="Li M.H."/>
            <person name="Liu K.W."/>
            <person name="Li Z."/>
            <person name="Lu H.C."/>
            <person name="Ye Q.L."/>
            <person name="Zhang D."/>
            <person name="Wang J.Y."/>
            <person name="Li Y.F."/>
            <person name="Zhong Z.M."/>
            <person name="Liu X."/>
            <person name="Yu X."/>
            <person name="Liu D.K."/>
            <person name="Tu X.D."/>
            <person name="Liu B."/>
            <person name="Hao Y."/>
            <person name="Liao X.Y."/>
            <person name="Jiang Y.T."/>
            <person name="Sun W.H."/>
            <person name="Chen J."/>
            <person name="Chen Y.Q."/>
            <person name="Ai Y."/>
            <person name="Zhai J.W."/>
            <person name="Wu S.S."/>
            <person name="Zhou Z."/>
            <person name="Hsiao Y.Y."/>
            <person name="Wu W.L."/>
            <person name="Chen Y.Y."/>
            <person name="Lin Y.F."/>
            <person name="Hsu J.L."/>
            <person name="Li C.Y."/>
            <person name="Wang Z.W."/>
            <person name="Zhao X."/>
            <person name="Zhong W.Y."/>
            <person name="Ma X.K."/>
            <person name="Ma L."/>
            <person name="Huang J."/>
            <person name="Chen G.Z."/>
            <person name="Huang M.Z."/>
            <person name="Huang L."/>
            <person name="Peng D.H."/>
            <person name="Luo Y.B."/>
            <person name="Zou S.Q."/>
            <person name="Chen S.P."/>
            <person name="Lan S."/>
            <person name="Tsai W.C."/>
            <person name="Van de Peer Y."/>
            <person name="Liu Z.J."/>
        </authorList>
    </citation>
    <scope>NUCLEOTIDE SEQUENCE [LARGE SCALE GENOMIC DNA]</scope>
    <source>
        <strain evidence="5">Lor288</strain>
    </source>
</reference>
<keyword evidence="1" id="KW-0678">Repressor</keyword>
<evidence type="ECO:0000313" key="5">
    <source>
        <dbReference type="EMBL" id="KAK8967723.1"/>
    </source>
</evidence>
<accession>A0ABR2MU66</accession>
<keyword evidence="6" id="KW-1185">Reference proteome</keyword>
<evidence type="ECO:0000256" key="1">
    <source>
        <dbReference type="ARBA" id="ARBA00022491"/>
    </source>
</evidence>
<evidence type="ECO:0000313" key="6">
    <source>
        <dbReference type="Proteomes" id="UP001412067"/>
    </source>
</evidence>
<dbReference type="PANTHER" id="PTHR33388">
    <property type="entry name" value="OS01G0212500 PROTEIN"/>
    <property type="match status" value="1"/>
</dbReference>
<sequence length="263" mass="28990">MEKPDDGGEFEDGILITPAAAEPRPKARRGARPPAPKKQPQRGLGVAQLERLRIQESWKMMNEPMESSGQVPIYDFSTISRAWVDAHHFSSKAAVPLSPTPPTQTFPALVYLPRCRSGIAVPGGAGYGSFPSKSAIQEHYSIDRFQFPAVEPPSNQTQPLCFSNQCEFCVGKKRLFGENPGMRCGDYLEIDLPRSMAAVEGKISSEYWSPRPIKFPRETELKEFDFFPRSPAFTADEESEFADASSAAAAGRSPSFIDLSLTL</sequence>
<comment type="caution">
    <text evidence="5">The sequence shown here is derived from an EMBL/GenBank/DDBJ whole genome shotgun (WGS) entry which is preliminary data.</text>
</comment>
<dbReference type="InterPro" id="IPR040356">
    <property type="entry name" value="SPEAR"/>
</dbReference>